<organism evidence="5 6">
    <name type="scientific">Durusdinium trenchii</name>
    <dbReference type="NCBI Taxonomy" id="1381693"/>
    <lineage>
        <taxon>Eukaryota</taxon>
        <taxon>Sar</taxon>
        <taxon>Alveolata</taxon>
        <taxon>Dinophyceae</taxon>
        <taxon>Suessiales</taxon>
        <taxon>Symbiodiniaceae</taxon>
        <taxon>Durusdinium</taxon>
    </lineage>
</organism>
<keyword evidence="2" id="KW-0862">Zinc</keyword>
<keyword evidence="6" id="KW-1185">Reference proteome</keyword>
<evidence type="ECO:0000256" key="2">
    <source>
        <dbReference type="ARBA" id="ARBA00022833"/>
    </source>
</evidence>
<feature type="compositionally biased region" description="Low complexity" evidence="3">
    <location>
        <begin position="410"/>
        <end position="430"/>
    </location>
</feature>
<dbReference type="InterPro" id="IPR001510">
    <property type="entry name" value="Znf_PARP"/>
</dbReference>
<feature type="domain" description="PARP-type" evidence="4">
    <location>
        <begin position="513"/>
        <end position="593"/>
    </location>
</feature>
<keyword evidence="1" id="KW-0479">Metal-binding</keyword>
<dbReference type="PROSITE" id="PS50064">
    <property type="entry name" value="ZF_PARP_2"/>
    <property type="match status" value="1"/>
</dbReference>
<evidence type="ECO:0000313" key="5">
    <source>
        <dbReference type="EMBL" id="CAK9085870.1"/>
    </source>
</evidence>
<evidence type="ECO:0000256" key="3">
    <source>
        <dbReference type="SAM" id="MobiDB-lite"/>
    </source>
</evidence>
<name>A0ABP0QEI6_9DINO</name>
<gene>
    <name evidence="5" type="ORF">SCF082_LOCUS40665</name>
</gene>
<evidence type="ECO:0000313" key="6">
    <source>
        <dbReference type="Proteomes" id="UP001642464"/>
    </source>
</evidence>
<proteinExistence type="predicted"/>
<dbReference type="EMBL" id="CAXAMM010039352">
    <property type="protein sequence ID" value="CAK9085870.1"/>
    <property type="molecule type" value="Genomic_DNA"/>
</dbReference>
<comment type="caution">
    <text evidence="5">The sequence shown here is derived from an EMBL/GenBank/DDBJ whole genome shotgun (WGS) entry which is preliminary data.</text>
</comment>
<accession>A0ABP0QEI6</accession>
<dbReference type="Proteomes" id="UP001642464">
    <property type="component" value="Unassembled WGS sequence"/>
</dbReference>
<feature type="region of interest" description="Disordered" evidence="3">
    <location>
        <begin position="387"/>
        <end position="455"/>
    </location>
</feature>
<evidence type="ECO:0000259" key="4">
    <source>
        <dbReference type="PROSITE" id="PS50064"/>
    </source>
</evidence>
<protein>
    <submittedName>
        <fullName evidence="5">PARP-type domain-containing protein</fullName>
    </submittedName>
</protein>
<sequence>MPLSQDAQSAVSELKSFLQELCVWSPLTSDAAGQHPDRTKETWETGPRKLRRIQAAASRKTRQISSWNVYLKHTLEGQTLSPEEYTRKVRSAGADWSRMEPEHAFQIEACHQERLRSELAETPFTVGQKTAFVTELEKRVGRNSCKLFSARRLALNEHNFDTHSAWSLPTCTGGLRASSINVDLRDEEIAKKLDETLRKPLEASEISEEVDLDVHDSPCFHFLCENDPNYLRVKQLVRSLSWELKERNIQAGVLLWLTVGEARQSTPYVLGVSLKKPAFHILVRGFLNDSELALTQGPNDLPHFQSSHELMLELLNQHSSNPDEIFIVGIQVWKCNAFISAEAGWMLKTNPETMLCEFTVSSRNQQSKRKPVFVKLPYGFGLRKKASAKKKSVKSTSRPSSKEAKPETPKASSLASNKASSDGDSSSSTDSDAEEQGSSAEGCEGVEREEESVQPMSAVVAFEQAEALRLARELEEDDATRALARELRNTAASGQGMQPSSFFARQIGIEDCDMAVGGRAVCFHCKTKIKVNTVRYSYFHSVKRPPAWVHSTCLLPLVQSANIKEQALVALRNIISKKLDDPQSARIFNPVVDDVQKALKSLEALSRE</sequence>
<reference evidence="5 6" key="1">
    <citation type="submission" date="2024-02" db="EMBL/GenBank/DDBJ databases">
        <authorList>
            <person name="Chen Y."/>
            <person name="Shah S."/>
            <person name="Dougan E. K."/>
            <person name="Thang M."/>
            <person name="Chan C."/>
        </authorList>
    </citation>
    <scope>NUCLEOTIDE SEQUENCE [LARGE SCALE GENOMIC DNA]</scope>
</reference>
<evidence type="ECO:0000256" key="1">
    <source>
        <dbReference type="ARBA" id="ARBA00022723"/>
    </source>
</evidence>